<dbReference type="EMBL" id="JAOQJU010000001">
    <property type="protein sequence ID" value="MCU6685190.1"/>
    <property type="molecule type" value="Genomic_DNA"/>
</dbReference>
<dbReference type="InterPro" id="IPR010982">
    <property type="entry name" value="Lambda_DNA-bd_dom_sf"/>
</dbReference>
<dbReference type="SUPFAM" id="SSF47413">
    <property type="entry name" value="lambda repressor-like DNA-binding domains"/>
    <property type="match status" value="1"/>
</dbReference>
<organism evidence="3 4">
    <name type="scientific">Dorea acetigenes</name>
    <dbReference type="NCBI Taxonomy" id="2981787"/>
    <lineage>
        <taxon>Bacteria</taxon>
        <taxon>Bacillati</taxon>
        <taxon>Bacillota</taxon>
        <taxon>Clostridia</taxon>
        <taxon>Lachnospirales</taxon>
        <taxon>Lachnospiraceae</taxon>
        <taxon>Dorea</taxon>
    </lineage>
</organism>
<dbReference type="InterPro" id="IPR001387">
    <property type="entry name" value="Cro/C1-type_HTH"/>
</dbReference>
<dbReference type="InterPro" id="IPR050807">
    <property type="entry name" value="TransReg_Diox_bact_type"/>
</dbReference>
<protein>
    <submittedName>
        <fullName evidence="3">Helix-turn-helix transcriptional regulator</fullName>
    </submittedName>
</protein>
<dbReference type="PANTHER" id="PTHR46797">
    <property type="entry name" value="HTH-TYPE TRANSCRIPTIONAL REGULATOR"/>
    <property type="match status" value="1"/>
</dbReference>
<sequence>MSVNDPVLHIKELCAERDWSYYQLAKSSGLSYSTISTLLNNNNLPSLTTLEKICSGFGISLADFFDPGRDLKHMSEEQQQCLKIFNSLPDAKKQLAIAYMKGLKGEL</sequence>
<evidence type="ECO:0000259" key="2">
    <source>
        <dbReference type="PROSITE" id="PS50943"/>
    </source>
</evidence>
<dbReference type="PROSITE" id="PS50943">
    <property type="entry name" value="HTH_CROC1"/>
    <property type="match status" value="1"/>
</dbReference>
<reference evidence="3 4" key="1">
    <citation type="journal article" date="2021" name="ISME Commun">
        <title>Automated analysis of genomic sequences facilitates high-throughput and comprehensive description of bacteria.</title>
        <authorList>
            <person name="Hitch T.C.A."/>
        </authorList>
    </citation>
    <scope>NUCLEOTIDE SEQUENCE [LARGE SCALE GENOMIC DNA]</scope>
    <source>
        <strain evidence="3 4">Sanger_03</strain>
    </source>
</reference>
<dbReference type="Proteomes" id="UP001652431">
    <property type="component" value="Unassembled WGS sequence"/>
</dbReference>
<dbReference type="PANTHER" id="PTHR46797:SF1">
    <property type="entry name" value="METHYLPHOSPHONATE SYNTHASE"/>
    <property type="match status" value="1"/>
</dbReference>
<evidence type="ECO:0000256" key="1">
    <source>
        <dbReference type="ARBA" id="ARBA00023125"/>
    </source>
</evidence>
<evidence type="ECO:0000313" key="4">
    <source>
        <dbReference type="Proteomes" id="UP001652431"/>
    </source>
</evidence>
<keyword evidence="4" id="KW-1185">Reference proteome</keyword>
<dbReference type="RefSeq" id="WP_158367378.1">
    <property type="nucleotide sequence ID" value="NZ_JAOQJU010000001.1"/>
</dbReference>
<feature type="domain" description="HTH cro/C1-type" evidence="2">
    <location>
        <begin position="10"/>
        <end position="64"/>
    </location>
</feature>
<comment type="caution">
    <text evidence="3">The sequence shown here is derived from an EMBL/GenBank/DDBJ whole genome shotgun (WGS) entry which is preliminary data.</text>
</comment>
<dbReference type="SMART" id="SM00530">
    <property type="entry name" value="HTH_XRE"/>
    <property type="match status" value="1"/>
</dbReference>
<proteinExistence type="predicted"/>
<dbReference type="CDD" id="cd00093">
    <property type="entry name" value="HTH_XRE"/>
    <property type="match status" value="1"/>
</dbReference>
<name>A0ABT2RIH4_9FIRM</name>
<dbReference type="Pfam" id="PF13443">
    <property type="entry name" value="HTH_26"/>
    <property type="match status" value="1"/>
</dbReference>
<gene>
    <name evidence="3" type="ORF">OCV99_01240</name>
</gene>
<evidence type="ECO:0000313" key="3">
    <source>
        <dbReference type="EMBL" id="MCU6685190.1"/>
    </source>
</evidence>
<dbReference type="Gene3D" id="1.10.260.40">
    <property type="entry name" value="lambda repressor-like DNA-binding domains"/>
    <property type="match status" value="1"/>
</dbReference>
<keyword evidence="1" id="KW-0238">DNA-binding</keyword>
<accession>A0ABT2RIH4</accession>